<evidence type="ECO:0000313" key="3">
    <source>
        <dbReference type="Proteomes" id="UP000061489"/>
    </source>
</evidence>
<feature type="domain" description="BioF2-like acetyltransferase" evidence="1">
    <location>
        <begin position="2"/>
        <end position="52"/>
    </location>
</feature>
<accession>W5YLI3</accession>
<proteinExistence type="predicted"/>
<reference evidence="2 3" key="1">
    <citation type="journal article" date="2014" name="Genome Announc.">
        <title>Draft Genome Sequences of Marinobacter similis A3d10T and Marinobacter salarius R9SW1T.</title>
        <authorList>
            <person name="Ivanova E.P."/>
            <person name="Ng H.J."/>
            <person name="Webb H.K."/>
            <person name="Feng G."/>
            <person name="Oshima K."/>
            <person name="Hattori M."/>
            <person name="Ohkuma M."/>
            <person name="Sergeev A.F."/>
            <person name="Mikhailov V.V."/>
            <person name="Crawford R.J."/>
            <person name="Sawabe T."/>
        </authorList>
    </citation>
    <scope>NUCLEOTIDE SEQUENCE [LARGE SCALE GENOMIC DNA]</scope>
    <source>
        <strain evidence="2 3">A3d10</strain>
    </source>
</reference>
<dbReference type="STRING" id="1420916.AU14_01120"/>
<keyword evidence="3" id="KW-1185">Reference proteome</keyword>
<dbReference type="Proteomes" id="UP000061489">
    <property type="component" value="Chromosome"/>
</dbReference>
<dbReference type="Pfam" id="PF13480">
    <property type="entry name" value="Acetyltransf_6"/>
    <property type="match status" value="1"/>
</dbReference>
<sequence length="84" mass="9662">MYNLQSGYSEDFHKKLALGSLHLGYCIEEAFRDPEVRLFDLLAGGGKHENYKIKLATNITPLISVMIVRGKLLKLLYRLKHGEW</sequence>
<name>W5YLI3_9GAMM</name>
<dbReference type="InterPro" id="IPR038740">
    <property type="entry name" value="BioF2-like_GNAT_dom"/>
</dbReference>
<gene>
    <name evidence="2" type="ORF">AU14_01120</name>
</gene>
<evidence type="ECO:0000259" key="1">
    <source>
        <dbReference type="Pfam" id="PF13480"/>
    </source>
</evidence>
<dbReference type="AlphaFoldDB" id="W5YLI3"/>
<organism evidence="2 3">
    <name type="scientific">Marinobacter similis</name>
    <dbReference type="NCBI Taxonomy" id="1420916"/>
    <lineage>
        <taxon>Bacteria</taxon>
        <taxon>Pseudomonadati</taxon>
        <taxon>Pseudomonadota</taxon>
        <taxon>Gammaproteobacteria</taxon>
        <taxon>Pseudomonadales</taxon>
        <taxon>Marinobacteraceae</taxon>
        <taxon>Marinobacter</taxon>
    </lineage>
</organism>
<dbReference type="KEGG" id="msx:AU14_01120"/>
<protein>
    <recommendedName>
        <fullName evidence="1">BioF2-like acetyltransferase domain-containing protein</fullName>
    </recommendedName>
</protein>
<evidence type="ECO:0000313" key="2">
    <source>
        <dbReference type="EMBL" id="AHI29926.1"/>
    </source>
</evidence>
<dbReference type="HOGENOM" id="CLU_2523633_0_0_6"/>
<dbReference type="EMBL" id="CP007151">
    <property type="protein sequence ID" value="AHI29926.1"/>
    <property type="molecule type" value="Genomic_DNA"/>
</dbReference>